<dbReference type="GO" id="GO:0016787">
    <property type="term" value="F:hydrolase activity"/>
    <property type="evidence" value="ECO:0007669"/>
    <property type="project" value="UniProtKB-KW"/>
</dbReference>
<evidence type="ECO:0000313" key="3">
    <source>
        <dbReference type="Proteomes" id="UP001646157"/>
    </source>
</evidence>
<dbReference type="Proteomes" id="UP001646157">
    <property type="component" value="Unassembled WGS sequence"/>
</dbReference>
<dbReference type="Pfam" id="PF01738">
    <property type="entry name" value="DLH"/>
    <property type="match status" value="1"/>
</dbReference>
<dbReference type="SUPFAM" id="SSF53474">
    <property type="entry name" value="alpha/beta-Hydrolases"/>
    <property type="match status" value="1"/>
</dbReference>
<dbReference type="InterPro" id="IPR002925">
    <property type="entry name" value="Dienelactn_hydro"/>
</dbReference>
<name>A0ABS2N748_9BACI</name>
<dbReference type="InterPro" id="IPR051049">
    <property type="entry name" value="Dienelactone_hydrolase-like"/>
</dbReference>
<dbReference type="Gene3D" id="3.40.50.1820">
    <property type="entry name" value="alpha/beta hydrolase"/>
    <property type="match status" value="1"/>
</dbReference>
<dbReference type="RefSeq" id="WP_205167932.1">
    <property type="nucleotide sequence ID" value="NZ_JAFBDZ010000001.1"/>
</dbReference>
<keyword evidence="3" id="KW-1185">Reference proteome</keyword>
<dbReference type="PANTHER" id="PTHR46623:SF6">
    <property type="entry name" value="ALPHA_BETA-HYDROLASES SUPERFAMILY PROTEIN"/>
    <property type="match status" value="1"/>
</dbReference>
<reference evidence="2 3" key="1">
    <citation type="submission" date="2021-01" db="EMBL/GenBank/DDBJ databases">
        <title>Genomic Encyclopedia of Type Strains, Phase IV (KMG-IV): sequencing the most valuable type-strain genomes for metagenomic binning, comparative biology and taxonomic classification.</title>
        <authorList>
            <person name="Goeker M."/>
        </authorList>
    </citation>
    <scope>NUCLEOTIDE SEQUENCE [LARGE SCALE GENOMIC DNA]</scope>
    <source>
        <strain evidence="2 3">DSM 24834</strain>
    </source>
</reference>
<dbReference type="EMBL" id="JAFBDZ010000001">
    <property type="protein sequence ID" value="MBM7583687.1"/>
    <property type="molecule type" value="Genomic_DNA"/>
</dbReference>
<gene>
    <name evidence="2" type="ORF">JOC86_000224</name>
</gene>
<accession>A0ABS2N748</accession>
<dbReference type="PANTHER" id="PTHR46623">
    <property type="entry name" value="CARBOXYMETHYLENEBUTENOLIDASE-RELATED"/>
    <property type="match status" value="1"/>
</dbReference>
<proteinExistence type="predicted"/>
<protein>
    <submittedName>
        <fullName evidence="2">Dienelactone hydrolase</fullName>
    </submittedName>
</protein>
<keyword evidence="2" id="KW-0378">Hydrolase</keyword>
<feature type="domain" description="Dienelactone hydrolase" evidence="1">
    <location>
        <begin position="9"/>
        <end position="193"/>
    </location>
</feature>
<evidence type="ECO:0000313" key="2">
    <source>
        <dbReference type="EMBL" id="MBM7583687.1"/>
    </source>
</evidence>
<organism evidence="2 3">
    <name type="scientific">Rossellomorea pakistanensis</name>
    <dbReference type="NCBI Taxonomy" id="992288"/>
    <lineage>
        <taxon>Bacteria</taxon>
        <taxon>Bacillati</taxon>
        <taxon>Bacillota</taxon>
        <taxon>Bacilli</taxon>
        <taxon>Bacillales</taxon>
        <taxon>Bacillaceae</taxon>
        <taxon>Rossellomorea</taxon>
    </lineage>
</organism>
<sequence length="199" mass="23094">MIFIDSHSTTVIIVIHEIYGINDHIKNVCNQLSNQQFDIVCPNLLGKELVFDYSQEEMAYHYFNNNIGFQNGAKIIKNLIDDFTDRYEQIYVIGYSVGATIAWLCSEEKRIDGVIGYYGSRIRDYIKVVPKCPTLLFFPESEPSFDVDELILKLKSKNIRIHKLCGQHGFCDPFSKHYNEDSQKFSFKMMTYMISGKQV</sequence>
<evidence type="ECO:0000259" key="1">
    <source>
        <dbReference type="Pfam" id="PF01738"/>
    </source>
</evidence>
<comment type="caution">
    <text evidence="2">The sequence shown here is derived from an EMBL/GenBank/DDBJ whole genome shotgun (WGS) entry which is preliminary data.</text>
</comment>
<dbReference type="InterPro" id="IPR029058">
    <property type="entry name" value="AB_hydrolase_fold"/>
</dbReference>